<dbReference type="GO" id="GO:0043023">
    <property type="term" value="F:ribosomal large subunit binding"/>
    <property type="evidence" value="ECO:0007669"/>
    <property type="project" value="TreeGrafter"/>
</dbReference>
<dbReference type="PANTHER" id="PTHR21043">
    <property type="entry name" value="IOJAP SUPERFAMILY ORTHOLOG"/>
    <property type="match status" value="1"/>
</dbReference>
<evidence type="ECO:0000256" key="1">
    <source>
        <dbReference type="ARBA" id="ARBA00010574"/>
    </source>
</evidence>
<dbReference type="EMBL" id="VSSQ01043729">
    <property type="protein sequence ID" value="MPM97447.1"/>
    <property type="molecule type" value="Genomic_DNA"/>
</dbReference>
<dbReference type="InterPro" id="IPR043519">
    <property type="entry name" value="NT_sf"/>
</dbReference>
<accession>A0A645E6P4</accession>
<evidence type="ECO:0000313" key="2">
    <source>
        <dbReference type="EMBL" id="MPM97447.1"/>
    </source>
</evidence>
<dbReference type="PANTHER" id="PTHR21043:SF0">
    <property type="entry name" value="MITOCHONDRIAL ASSEMBLY OF RIBOSOMAL LARGE SUBUNIT PROTEIN 1"/>
    <property type="match status" value="1"/>
</dbReference>
<dbReference type="NCBIfam" id="TIGR00090">
    <property type="entry name" value="rsfS_iojap_ybeB"/>
    <property type="match status" value="1"/>
</dbReference>
<sequence length="139" mass="16034">MPIKKKIVSAETETNKKNTANDNSADLKEIRCIAEAMLDKKANFVCSLDLRESGASICEYFVICNADSTTQVTAIADNVEEMMMEKCGRKVTRMQGKENAFWIIMDYGYIVVHIFQTEYRQFYRLEDLWADAEKTTYQD</sequence>
<comment type="caution">
    <text evidence="2">The sequence shown here is derived from an EMBL/GenBank/DDBJ whole genome shotgun (WGS) entry which is preliminary data.</text>
</comment>
<dbReference type="GO" id="GO:0017148">
    <property type="term" value="P:negative regulation of translation"/>
    <property type="evidence" value="ECO:0007669"/>
    <property type="project" value="TreeGrafter"/>
</dbReference>
<dbReference type="HAMAP" id="MF_01477">
    <property type="entry name" value="Iojap_RsfS"/>
    <property type="match status" value="1"/>
</dbReference>
<dbReference type="InterPro" id="IPR004394">
    <property type="entry name" value="Iojap/RsfS/C7orf30"/>
</dbReference>
<dbReference type="SUPFAM" id="SSF81301">
    <property type="entry name" value="Nucleotidyltransferase"/>
    <property type="match status" value="1"/>
</dbReference>
<name>A0A645E6P4_9ZZZZ</name>
<comment type="similarity">
    <text evidence="1">Belongs to the Iojap/RsfS family.</text>
</comment>
<reference evidence="2" key="1">
    <citation type="submission" date="2019-08" db="EMBL/GenBank/DDBJ databases">
        <authorList>
            <person name="Kucharzyk K."/>
            <person name="Murdoch R.W."/>
            <person name="Higgins S."/>
            <person name="Loffler F."/>
        </authorList>
    </citation>
    <scope>NUCLEOTIDE SEQUENCE</scope>
</reference>
<dbReference type="GO" id="GO:0090071">
    <property type="term" value="P:negative regulation of ribosome biogenesis"/>
    <property type="evidence" value="ECO:0007669"/>
    <property type="project" value="TreeGrafter"/>
</dbReference>
<dbReference type="AlphaFoldDB" id="A0A645E6P4"/>
<dbReference type="Pfam" id="PF02410">
    <property type="entry name" value="RsfS"/>
    <property type="match status" value="1"/>
</dbReference>
<gene>
    <name evidence="2" type="primary">rsfS_37</name>
    <name evidence="2" type="ORF">SDC9_144620</name>
</gene>
<dbReference type="Gene3D" id="3.30.460.10">
    <property type="entry name" value="Beta Polymerase, domain 2"/>
    <property type="match status" value="1"/>
</dbReference>
<proteinExistence type="inferred from homology"/>
<organism evidence="2">
    <name type="scientific">bioreactor metagenome</name>
    <dbReference type="NCBI Taxonomy" id="1076179"/>
    <lineage>
        <taxon>unclassified sequences</taxon>
        <taxon>metagenomes</taxon>
        <taxon>ecological metagenomes</taxon>
    </lineage>
</organism>
<protein>
    <submittedName>
        <fullName evidence="2">Ribosomal silencing factor RsfS</fullName>
    </submittedName>
</protein>